<dbReference type="Gene3D" id="2.60.40.10">
    <property type="entry name" value="Immunoglobulins"/>
    <property type="match status" value="1"/>
</dbReference>
<comment type="similarity">
    <text evidence="5">In the N-terminal section; belongs to the glycosyltransferase 51 family.</text>
</comment>
<dbReference type="GO" id="GO:0006508">
    <property type="term" value="P:proteolysis"/>
    <property type="evidence" value="ECO:0007669"/>
    <property type="project" value="UniProtKB-KW"/>
</dbReference>
<evidence type="ECO:0000256" key="15">
    <source>
        <dbReference type="ARBA" id="ARBA00022960"/>
    </source>
</evidence>
<dbReference type="InterPro" id="IPR013783">
    <property type="entry name" value="Ig-like_fold"/>
</dbReference>
<keyword evidence="16" id="KW-0735">Signal-anchor</keyword>
<evidence type="ECO:0000256" key="7">
    <source>
        <dbReference type="ARBA" id="ARBA00018638"/>
    </source>
</evidence>
<dbReference type="InterPro" id="IPR023346">
    <property type="entry name" value="Lysozyme-like_dom_sf"/>
</dbReference>
<evidence type="ECO:0000256" key="18">
    <source>
        <dbReference type="ARBA" id="ARBA00022989"/>
    </source>
</evidence>
<dbReference type="PANTHER" id="PTHR32282">
    <property type="entry name" value="BINDING PROTEIN TRANSPEPTIDASE, PUTATIVE-RELATED"/>
    <property type="match status" value="1"/>
</dbReference>
<dbReference type="GO" id="GO:0071555">
    <property type="term" value="P:cell wall organization"/>
    <property type="evidence" value="ECO:0007669"/>
    <property type="project" value="UniProtKB-KW"/>
</dbReference>
<evidence type="ECO:0000256" key="20">
    <source>
        <dbReference type="ARBA" id="ARBA00023251"/>
    </source>
</evidence>
<keyword evidence="20" id="KW-0046">Antibiotic resistance</keyword>
<evidence type="ECO:0000259" key="29">
    <source>
        <dbReference type="PROSITE" id="PS50853"/>
    </source>
</evidence>
<comment type="subcellular location">
    <subcellularLocation>
        <location evidence="2">Cell membrane</location>
        <topology evidence="2">Single-pass type II membrane protein</topology>
    </subcellularLocation>
</comment>
<dbReference type="GO" id="GO:0046677">
    <property type="term" value="P:response to antibiotic"/>
    <property type="evidence" value="ECO:0007669"/>
    <property type="project" value="UniProtKB-KW"/>
</dbReference>
<dbReference type="InterPro" id="IPR001264">
    <property type="entry name" value="Glyco_trans_51"/>
</dbReference>
<dbReference type="FunFam" id="1.10.3810.10:FF:000001">
    <property type="entry name" value="Penicillin-binding protein 1A"/>
    <property type="match status" value="1"/>
</dbReference>
<dbReference type="InterPro" id="IPR003961">
    <property type="entry name" value="FN3_dom"/>
</dbReference>
<evidence type="ECO:0000256" key="22">
    <source>
        <dbReference type="ARBA" id="ARBA00023316"/>
    </source>
</evidence>
<evidence type="ECO:0000256" key="12">
    <source>
        <dbReference type="ARBA" id="ARBA00022679"/>
    </source>
</evidence>
<dbReference type="Pfam" id="PF00905">
    <property type="entry name" value="Transpeptidase"/>
    <property type="match status" value="1"/>
</dbReference>
<dbReference type="Proteomes" id="UP000323521">
    <property type="component" value="Chromosome"/>
</dbReference>
<comment type="similarity">
    <text evidence="4">In the C-terminal section; belongs to the transpeptidase family.</text>
</comment>
<dbReference type="InterPro" id="IPR050396">
    <property type="entry name" value="Glycosyltr_51/Transpeptidase"/>
</dbReference>
<evidence type="ECO:0000256" key="2">
    <source>
        <dbReference type="ARBA" id="ARBA00004401"/>
    </source>
</evidence>
<evidence type="ECO:0000256" key="27">
    <source>
        <dbReference type="SAM" id="MobiDB-lite"/>
    </source>
</evidence>
<dbReference type="PANTHER" id="PTHR32282:SF11">
    <property type="entry name" value="PENICILLIN-BINDING PROTEIN 1B"/>
    <property type="match status" value="1"/>
</dbReference>
<evidence type="ECO:0000256" key="5">
    <source>
        <dbReference type="ARBA" id="ARBA00007739"/>
    </source>
</evidence>
<keyword evidence="17" id="KW-0573">Peptidoglycan synthesis</keyword>
<dbReference type="GO" id="GO:0009252">
    <property type="term" value="P:peptidoglycan biosynthetic process"/>
    <property type="evidence" value="ECO:0007669"/>
    <property type="project" value="UniProtKB-UniPathway"/>
</dbReference>
<dbReference type="SUPFAM" id="SSF49265">
    <property type="entry name" value="Fibronectin type III"/>
    <property type="match status" value="1"/>
</dbReference>
<dbReference type="Gene3D" id="1.10.3810.10">
    <property type="entry name" value="Biosynthetic peptidoglycan transglycosylase-like"/>
    <property type="match status" value="1"/>
</dbReference>
<comment type="function">
    <text evidence="1">Cell wall formation. Synthesis of cross-linked peptidoglycan from the lipid intermediates. The enzyme has a penicillin-insensitive transglycosylase N-terminal domain (formation of linear glycan strands) and a penicillin-sensitive transpeptidase C-terminal domain (cross-linking of the peptide subunits).</text>
</comment>
<keyword evidence="10" id="KW-0645">Protease</keyword>
<dbReference type="InterPro" id="IPR036116">
    <property type="entry name" value="FN3_sf"/>
</dbReference>
<evidence type="ECO:0000256" key="4">
    <source>
        <dbReference type="ARBA" id="ARBA00007090"/>
    </source>
</evidence>
<dbReference type="InterPro" id="IPR036950">
    <property type="entry name" value="PBP_transglycosylase"/>
</dbReference>
<dbReference type="GO" id="GO:0008360">
    <property type="term" value="P:regulation of cell shape"/>
    <property type="evidence" value="ECO:0007669"/>
    <property type="project" value="UniProtKB-KW"/>
</dbReference>
<evidence type="ECO:0000313" key="30">
    <source>
        <dbReference type="EMBL" id="ATW23933.1"/>
    </source>
</evidence>
<dbReference type="InterPro" id="IPR001460">
    <property type="entry name" value="PCN-bd_Tpept"/>
</dbReference>
<keyword evidence="21" id="KW-0511">Multifunctional enzyme</keyword>
<dbReference type="NCBIfam" id="TIGR02074">
    <property type="entry name" value="PBP_1a_fam"/>
    <property type="match status" value="1"/>
</dbReference>
<dbReference type="KEGG" id="fwa:DCMF_03185"/>
<keyword evidence="9" id="KW-0121">Carboxypeptidase</keyword>
<proteinExistence type="inferred from homology"/>
<dbReference type="EC" id="2.4.99.28" evidence="24"/>
<evidence type="ECO:0000256" key="6">
    <source>
        <dbReference type="ARBA" id="ARBA00012448"/>
    </source>
</evidence>
<evidence type="ECO:0000256" key="24">
    <source>
        <dbReference type="ARBA" id="ARBA00044770"/>
    </source>
</evidence>
<dbReference type="GO" id="GO:0008658">
    <property type="term" value="F:penicillin binding"/>
    <property type="evidence" value="ECO:0007669"/>
    <property type="project" value="InterPro"/>
</dbReference>
<evidence type="ECO:0000256" key="14">
    <source>
        <dbReference type="ARBA" id="ARBA00022801"/>
    </source>
</evidence>
<keyword evidence="8" id="KW-1003">Cell membrane</keyword>
<keyword evidence="15" id="KW-0133">Cell shape</keyword>
<dbReference type="UniPathway" id="UPA00219"/>
<dbReference type="Gene3D" id="3.40.710.10">
    <property type="entry name" value="DD-peptidase/beta-lactamase superfamily"/>
    <property type="match status" value="1"/>
</dbReference>
<keyword evidence="14" id="KW-0378">Hydrolase</keyword>
<feature type="compositionally biased region" description="Polar residues" evidence="27">
    <location>
        <begin position="809"/>
        <end position="826"/>
    </location>
</feature>
<comment type="pathway">
    <text evidence="3">Cell wall biogenesis; peptidoglycan biosynthesis.</text>
</comment>
<dbReference type="GO" id="GO:0005886">
    <property type="term" value="C:plasma membrane"/>
    <property type="evidence" value="ECO:0007669"/>
    <property type="project" value="UniProtKB-SubCell"/>
</dbReference>
<dbReference type="AlphaFoldDB" id="A0A3G1KN91"/>
<dbReference type="OrthoDB" id="9766909at2"/>
<dbReference type="CDD" id="cd00063">
    <property type="entry name" value="FN3"/>
    <property type="match status" value="1"/>
</dbReference>
<evidence type="ECO:0000256" key="10">
    <source>
        <dbReference type="ARBA" id="ARBA00022670"/>
    </source>
</evidence>
<dbReference type="Pfam" id="PF00912">
    <property type="entry name" value="Transgly"/>
    <property type="match status" value="1"/>
</dbReference>
<evidence type="ECO:0000256" key="1">
    <source>
        <dbReference type="ARBA" id="ARBA00002624"/>
    </source>
</evidence>
<evidence type="ECO:0000256" key="19">
    <source>
        <dbReference type="ARBA" id="ARBA00023136"/>
    </source>
</evidence>
<keyword evidence="31" id="KW-1185">Reference proteome</keyword>
<evidence type="ECO:0000256" key="17">
    <source>
        <dbReference type="ARBA" id="ARBA00022984"/>
    </source>
</evidence>
<protein>
    <recommendedName>
        <fullName evidence="7">Penicillin-binding protein 1A</fullName>
        <ecNumber evidence="24">2.4.99.28</ecNumber>
        <ecNumber evidence="6">3.4.16.4</ecNumber>
    </recommendedName>
</protein>
<gene>
    <name evidence="30" type="ORF">DCMF_03185</name>
</gene>
<evidence type="ECO:0000256" key="23">
    <source>
        <dbReference type="ARBA" id="ARBA00034000"/>
    </source>
</evidence>
<comment type="catalytic activity">
    <reaction evidence="25">
        <text>[GlcNAc-(1-&gt;4)-Mur2Ac(oyl-L-Ala-gamma-D-Glu-L-Lys-D-Ala-D-Ala)](n)-di-trans,octa-cis-undecaprenyl diphosphate + beta-D-GlcNAc-(1-&gt;4)-Mur2Ac(oyl-L-Ala-gamma-D-Glu-L-Lys-D-Ala-D-Ala)-di-trans,octa-cis-undecaprenyl diphosphate = [GlcNAc-(1-&gt;4)-Mur2Ac(oyl-L-Ala-gamma-D-Glu-L-Lys-D-Ala-D-Ala)](n+1)-di-trans,octa-cis-undecaprenyl diphosphate + di-trans,octa-cis-undecaprenyl diphosphate + H(+)</text>
        <dbReference type="Rhea" id="RHEA:23708"/>
        <dbReference type="Rhea" id="RHEA-COMP:9602"/>
        <dbReference type="Rhea" id="RHEA-COMP:9603"/>
        <dbReference type="ChEBI" id="CHEBI:15378"/>
        <dbReference type="ChEBI" id="CHEBI:58405"/>
        <dbReference type="ChEBI" id="CHEBI:60033"/>
        <dbReference type="ChEBI" id="CHEBI:78435"/>
        <dbReference type="EC" id="2.4.99.28"/>
    </reaction>
</comment>
<dbReference type="GO" id="GO:0030288">
    <property type="term" value="C:outer membrane-bounded periplasmic space"/>
    <property type="evidence" value="ECO:0007669"/>
    <property type="project" value="TreeGrafter"/>
</dbReference>
<feature type="domain" description="Fibronectin type-III" evidence="29">
    <location>
        <begin position="826"/>
        <end position="914"/>
    </location>
</feature>
<dbReference type="EMBL" id="CP017634">
    <property type="protein sequence ID" value="ATW23933.1"/>
    <property type="molecule type" value="Genomic_DNA"/>
</dbReference>
<accession>A0A3G1KN91</accession>
<dbReference type="RefSeq" id="WP_148133103.1">
    <property type="nucleotide sequence ID" value="NZ_CP017634.1"/>
</dbReference>
<dbReference type="GO" id="GO:0008955">
    <property type="term" value="F:peptidoglycan glycosyltransferase activity"/>
    <property type="evidence" value="ECO:0007669"/>
    <property type="project" value="UniProtKB-EC"/>
</dbReference>
<evidence type="ECO:0000256" key="9">
    <source>
        <dbReference type="ARBA" id="ARBA00022645"/>
    </source>
</evidence>
<organism evidence="30 31">
    <name type="scientific">Formimonas warabiya</name>
    <dbReference type="NCBI Taxonomy" id="1761012"/>
    <lineage>
        <taxon>Bacteria</taxon>
        <taxon>Bacillati</taxon>
        <taxon>Bacillota</taxon>
        <taxon>Clostridia</taxon>
        <taxon>Eubacteriales</taxon>
        <taxon>Peptococcaceae</taxon>
        <taxon>Candidatus Formimonas</taxon>
    </lineage>
</organism>
<comment type="catalytic activity">
    <reaction evidence="23">
        <text>Preferential cleavage: (Ac)2-L-Lys-D-Ala-|-D-Ala. Also transpeptidation of peptidyl-alanyl moieties that are N-acyl substituents of D-alanine.</text>
        <dbReference type="EC" id="3.4.16.4"/>
    </reaction>
</comment>
<dbReference type="EC" id="3.4.16.4" evidence="6"/>
<comment type="pathway">
    <text evidence="26">Glycan biosynthesis.</text>
</comment>
<evidence type="ECO:0000256" key="8">
    <source>
        <dbReference type="ARBA" id="ARBA00022475"/>
    </source>
</evidence>
<sequence length="915" mass="101010">MSDQNRKKRKLKASRVIILSLIFFLIIGFGSALGLLLGVLKSLPDWKESVFETENSSFIYDANGDLVVRVHKSENRTPVELKDMPPYLIDAFIATEDVRFYKHHGVDTRRILGAFLADIRNRDFSEGASTITMQLVRNAILESQEKKLERKIKEALLAIQVERQYTKDEILYFYLNEIYFGHGAYGVEAAAQTYFGKSVGDLTLGESAILAGVVKGYKYYSPFLNPENALSRRNIVLDNMVRYDKITEAEAEQAKNEELKLADLKQKQEYAYPWFSDYVIDQAEDLLEDAGYDSSQLYTGGFRIYSTLDPTIQKAAEEVYSTESFFPKSNTSDPIQSAMAVMDPKTGEVRALIGGREHVTRRGLNRATDMQRQPGSAIKPAVVYGPALEKGYSPSSVVDDVPTVFGSSSNPYKPENYDGTYRGVITMREAVQYSVNIPAVKILNEIGVNEGFSFAKKLGLPLDDKNDKNLSLALGGLTHGVSPLDLAGAYSAFDNQGVYIQPHVITKIVDQKGNTIVDVTPKKNIAMTEQTAYLMTDMLKTVVDAGTGTKARLNRPVAGKTGTTQLPDKSIFQNVKGSSMKDSWFAGYTPELVGVVWMGYDQDIDQNGKPNYLKKIYGGQYPAGVWKAVMEKSLKGVPVKPFTFPPGIVTQAVDIKSGKLPSDLTPDKFIKKEVFAKKNVPTEVSDVWVSASVCAESGLLANSSCPTKITGIYFKRPGPIPNTKNKPLDAGLSLPASYCNIHGGQPESGGSELIGICTDPRHHGTAVLANHPGSGESGGCPEEYIEFRPFPPGTAPTEHCNLSDHQVVKESSGSASDNEGNKTPDTPENIKYNISHGDNGTEVHISWKSSNSIFKIERWPDNNPDEIMTFRAYTASYVDNDVEPGITYYYQVYAINEETMESSRPTKRIKVPINM</sequence>
<evidence type="ECO:0000256" key="11">
    <source>
        <dbReference type="ARBA" id="ARBA00022676"/>
    </source>
</evidence>
<feature type="transmembrane region" description="Helical" evidence="28">
    <location>
        <begin position="16"/>
        <end position="40"/>
    </location>
</feature>
<dbReference type="SUPFAM" id="SSF53955">
    <property type="entry name" value="Lysozyme-like"/>
    <property type="match status" value="1"/>
</dbReference>
<evidence type="ECO:0000256" key="13">
    <source>
        <dbReference type="ARBA" id="ARBA00022692"/>
    </source>
</evidence>
<evidence type="ECO:0000256" key="28">
    <source>
        <dbReference type="SAM" id="Phobius"/>
    </source>
</evidence>
<name>A0A3G1KN91_FORW1</name>
<keyword evidence="18 28" id="KW-1133">Transmembrane helix</keyword>
<feature type="region of interest" description="Disordered" evidence="27">
    <location>
        <begin position="805"/>
        <end position="837"/>
    </location>
</feature>
<keyword evidence="22" id="KW-0961">Cell wall biogenesis/degradation</keyword>
<evidence type="ECO:0000256" key="3">
    <source>
        <dbReference type="ARBA" id="ARBA00004752"/>
    </source>
</evidence>
<evidence type="ECO:0000256" key="21">
    <source>
        <dbReference type="ARBA" id="ARBA00023268"/>
    </source>
</evidence>
<dbReference type="SUPFAM" id="SSF56601">
    <property type="entry name" value="beta-lactamase/transpeptidase-like"/>
    <property type="match status" value="1"/>
</dbReference>
<keyword evidence="11" id="KW-0328">Glycosyltransferase</keyword>
<dbReference type="PROSITE" id="PS50853">
    <property type="entry name" value="FN3"/>
    <property type="match status" value="1"/>
</dbReference>
<dbReference type="GO" id="GO:0009002">
    <property type="term" value="F:serine-type D-Ala-D-Ala carboxypeptidase activity"/>
    <property type="evidence" value="ECO:0007669"/>
    <property type="project" value="UniProtKB-EC"/>
</dbReference>
<evidence type="ECO:0000313" key="31">
    <source>
        <dbReference type="Proteomes" id="UP000323521"/>
    </source>
</evidence>
<dbReference type="InterPro" id="IPR012338">
    <property type="entry name" value="Beta-lactam/transpept-like"/>
</dbReference>
<evidence type="ECO:0000256" key="25">
    <source>
        <dbReference type="ARBA" id="ARBA00049902"/>
    </source>
</evidence>
<reference evidence="30 31" key="1">
    <citation type="submission" date="2016-10" db="EMBL/GenBank/DDBJ databases">
        <title>Complete Genome Sequence of Peptococcaceae strain DCMF.</title>
        <authorList>
            <person name="Edwards R.J."/>
            <person name="Holland S.I."/>
            <person name="Deshpande N.P."/>
            <person name="Wong Y.K."/>
            <person name="Ertan H."/>
            <person name="Manefield M."/>
            <person name="Russell T.L."/>
            <person name="Lee M.J."/>
        </authorList>
    </citation>
    <scope>NUCLEOTIDE SEQUENCE [LARGE SCALE GENOMIC DNA]</scope>
    <source>
        <strain evidence="30 31">DCMF</strain>
    </source>
</reference>
<keyword evidence="13 28" id="KW-0812">Transmembrane</keyword>
<keyword evidence="12" id="KW-0808">Transferase</keyword>
<evidence type="ECO:0000256" key="26">
    <source>
        <dbReference type="ARBA" id="ARBA00060592"/>
    </source>
</evidence>
<keyword evidence="19 28" id="KW-0472">Membrane</keyword>
<evidence type="ECO:0000256" key="16">
    <source>
        <dbReference type="ARBA" id="ARBA00022968"/>
    </source>
</evidence>